<name>A0A0C3L080_9AGAM</name>
<protein>
    <recommendedName>
        <fullName evidence="2">CRAL-TRIO domain-containing protein</fullName>
    </recommendedName>
</protein>
<dbReference type="SUPFAM" id="SSF46938">
    <property type="entry name" value="CRAL/TRIO N-terminal domain"/>
    <property type="match status" value="1"/>
</dbReference>
<feature type="compositionally biased region" description="Low complexity" evidence="1">
    <location>
        <begin position="272"/>
        <end position="297"/>
    </location>
</feature>
<dbReference type="STRING" id="1051891.A0A0C3L080"/>
<dbReference type="InterPro" id="IPR036865">
    <property type="entry name" value="CRAL-TRIO_dom_sf"/>
</dbReference>
<dbReference type="InterPro" id="IPR001251">
    <property type="entry name" value="CRAL-TRIO_dom"/>
</dbReference>
<dbReference type="InterPro" id="IPR011074">
    <property type="entry name" value="CRAL/TRIO_N_dom"/>
</dbReference>
<evidence type="ECO:0000313" key="4">
    <source>
        <dbReference type="Proteomes" id="UP000054248"/>
    </source>
</evidence>
<organism evidence="3 4">
    <name type="scientific">Tulasnella calospora MUT 4182</name>
    <dbReference type="NCBI Taxonomy" id="1051891"/>
    <lineage>
        <taxon>Eukaryota</taxon>
        <taxon>Fungi</taxon>
        <taxon>Dikarya</taxon>
        <taxon>Basidiomycota</taxon>
        <taxon>Agaricomycotina</taxon>
        <taxon>Agaricomycetes</taxon>
        <taxon>Cantharellales</taxon>
        <taxon>Tulasnellaceae</taxon>
        <taxon>Tulasnella</taxon>
    </lineage>
</organism>
<dbReference type="CDD" id="cd00170">
    <property type="entry name" value="SEC14"/>
    <property type="match status" value="1"/>
</dbReference>
<dbReference type="Pfam" id="PF03765">
    <property type="entry name" value="CRAL_TRIO_N"/>
    <property type="match status" value="1"/>
</dbReference>
<dbReference type="HOGENOM" id="CLU_014001_0_1_1"/>
<evidence type="ECO:0000313" key="3">
    <source>
        <dbReference type="EMBL" id="KIO27078.1"/>
    </source>
</evidence>
<dbReference type="PROSITE" id="PS50191">
    <property type="entry name" value="CRAL_TRIO"/>
    <property type="match status" value="1"/>
</dbReference>
<proteinExistence type="predicted"/>
<reference evidence="4" key="2">
    <citation type="submission" date="2015-01" db="EMBL/GenBank/DDBJ databases">
        <title>Evolutionary Origins and Diversification of the Mycorrhizal Mutualists.</title>
        <authorList>
            <consortium name="DOE Joint Genome Institute"/>
            <consortium name="Mycorrhizal Genomics Consortium"/>
            <person name="Kohler A."/>
            <person name="Kuo A."/>
            <person name="Nagy L.G."/>
            <person name="Floudas D."/>
            <person name="Copeland A."/>
            <person name="Barry K.W."/>
            <person name="Cichocki N."/>
            <person name="Veneault-Fourrey C."/>
            <person name="LaButti K."/>
            <person name="Lindquist E.A."/>
            <person name="Lipzen A."/>
            <person name="Lundell T."/>
            <person name="Morin E."/>
            <person name="Murat C."/>
            <person name="Riley R."/>
            <person name="Ohm R."/>
            <person name="Sun H."/>
            <person name="Tunlid A."/>
            <person name="Henrissat B."/>
            <person name="Grigoriev I.V."/>
            <person name="Hibbett D.S."/>
            <person name="Martin F."/>
        </authorList>
    </citation>
    <scope>NUCLEOTIDE SEQUENCE [LARGE SCALE GENOMIC DNA]</scope>
    <source>
        <strain evidence="4">MUT 4182</strain>
    </source>
</reference>
<dbReference type="Pfam" id="PF00650">
    <property type="entry name" value="CRAL_TRIO"/>
    <property type="match status" value="1"/>
</dbReference>
<evidence type="ECO:0000256" key="1">
    <source>
        <dbReference type="SAM" id="MobiDB-lite"/>
    </source>
</evidence>
<dbReference type="SMART" id="SM00516">
    <property type="entry name" value="SEC14"/>
    <property type="match status" value="1"/>
</dbReference>
<dbReference type="AlphaFoldDB" id="A0A0C3L080"/>
<dbReference type="Proteomes" id="UP000054248">
    <property type="component" value="Unassembled WGS sequence"/>
</dbReference>
<dbReference type="OrthoDB" id="1434354at2759"/>
<evidence type="ECO:0000259" key="2">
    <source>
        <dbReference type="PROSITE" id="PS50191"/>
    </source>
</evidence>
<reference evidence="3 4" key="1">
    <citation type="submission" date="2014-04" db="EMBL/GenBank/DDBJ databases">
        <authorList>
            <consortium name="DOE Joint Genome Institute"/>
            <person name="Kuo A."/>
            <person name="Girlanda M."/>
            <person name="Perotto S."/>
            <person name="Kohler A."/>
            <person name="Nagy L.G."/>
            <person name="Floudas D."/>
            <person name="Copeland A."/>
            <person name="Barry K.W."/>
            <person name="Cichocki N."/>
            <person name="Veneault-Fourrey C."/>
            <person name="LaButti K."/>
            <person name="Lindquist E.A."/>
            <person name="Lipzen A."/>
            <person name="Lundell T."/>
            <person name="Morin E."/>
            <person name="Murat C."/>
            <person name="Sun H."/>
            <person name="Tunlid A."/>
            <person name="Henrissat B."/>
            <person name="Grigoriev I.V."/>
            <person name="Hibbett D.S."/>
            <person name="Martin F."/>
            <person name="Nordberg H.P."/>
            <person name="Cantor M.N."/>
            <person name="Hua S.X."/>
        </authorList>
    </citation>
    <scope>NUCLEOTIDE SEQUENCE [LARGE SCALE GENOMIC DNA]</scope>
    <source>
        <strain evidence="3 4">MUT 4182</strain>
    </source>
</reference>
<dbReference type="Gene3D" id="1.10.8.20">
    <property type="entry name" value="N-terminal domain of phosphatidylinositol transfer protein sec14p"/>
    <property type="match status" value="1"/>
</dbReference>
<dbReference type="PANTHER" id="PTHR45657">
    <property type="entry name" value="CRAL-TRIO DOMAIN-CONTAINING PROTEIN YKL091C-RELATED"/>
    <property type="match status" value="1"/>
</dbReference>
<accession>A0A0C3L080</accession>
<gene>
    <name evidence="3" type="ORF">M407DRAFT_243441</name>
</gene>
<dbReference type="EMBL" id="KN823014">
    <property type="protein sequence ID" value="KIO27078.1"/>
    <property type="molecule type" value="Genomic_DNA"/>
</dbReference>
<dbReference type="Gene3D" id="3.40.525.10">
    <property type="entry name" value="CRAL-TRIO lipid binding domain"/>
    <property type="match status" value="1"/>
</dbReference>
<feature type="region of interest" description="Disordered" evidence="1">
    <location>
        <begin position="270"/>
        <end position="297"/>
    </location>
</feature>
<dbReference type="SUPFAM" id="SSF52087">
    <property type="entry name" value="CRAL/TRIO domain"/>
    <property type="match status" value="1"/>
</dbReference>
<dbReference type="InterPro" id="IPR036273">
    <property type="entry name" value="CRAL/TRIO_N_dom_sf"/>
</dbReference>
<dbReference type="InterPro" id="IPR051026">
    <property type="entry name" value="PI/PC_transfer"/>
</dbReference>
<sequence length="297" mass="33598">MPPTQPRDPLAGHLGHLTVPEQHALDKFKKELQEEGSFVADKHDDATLLRFLRARKFDLPKTKLMWDASEKWRKEEAVDQLLHFDFPEGPEVMKYYPQYYHKTDKDGRPVYIEQLGKLDIVALYKVTTQERLVKRLVSQYEQFLHERLPATSKVVGHPVETSCTILDLGGVSLMQFYKVSDYVQKASNIGQNYYPECMGKFYIINAPWMFSSVWNLIKPWLDEVTVAKIEIIGKDYKPQLLQQIPKENLPKEFGGECQCSGAGGCQTSNAGPWSAPTAASTAPAAAPSEQQPLSPPS</sequence>
<feature type="domain" description="CRAL-TRIO" evidence="2">
    <location>
        <begin position="88"/>
        <end position="261"/>
    </location>
</feature>
<keyword evidence="4" id="KW-1185">Reference proteome</keyword>
<dbReference type="SMART" id="SM01100">
    <property type="entry name" value="CRAL_TRIO_N"/>
    <property type="match status" value="1"/>
</dbReference>
<dbReference type="PRINTS" id="PR00180">
    <property type="entry name" value="CRETINALDHBP"/>
</dbReference>
<dbReference type="PANTHER" id="PTHR45657:SF1">
    <property type="entry name" value="CRAL-TRIO DOMAIN-CONTAINING PROTEIN YKL091C-RELATED"/>
    <property type="match status" value="1"/>
</dbReference>